<gene>
    <name evidence="5" type="ORF">CCMP2556_LOCUS33273</name>
</gene>
<dbReference type="SMART" id="SM00322">
    <property type="entry name" value="KH"/>
    <property type="match status" value="3"/>
</dbReference>
<dbReference type="SUPFAM" id="SSF54791">
    <property type="entry name" value="Eukaryotic type KH-domain (KH-domain type I)"/>
    <property type="match status" value="3"/>
</dbReference>
<accession>A0ABP0NZ50</accession>
<feature type="domain" description="K Homology" evidence="4">
    <location>
        <begin position="290"/>
        <end position="361"/>
    </location>
</feature>
<keyword evidence="1" id="KW-0677">Repeat</keyword>
<dbReference type="CDD" id="cd00105">
    <property type="entry name" value="KH-I"/>
    <property type="match status" value="2"/>
</dbReference>
<feature type="region of interest" description="Disordered" evidence="3">
    <location>
        <begin position="361"/>
        <end position="402"/>
    </location>
</feature>
<evidence type="ECO:0000313" key="6">
    <source>
        <dbReference type="Proteomes" id="UP001642484"/>
    </source>
</evidence>
<name>A0ABP0NZ50_9DINO</name>
<dbReference type="Gene3D" id="3.30.1370.10">
    <property type="entry name" value="K Homology domain, type 1"/>
    <property type="match status" value="3"/>
</dbReference>
<proteinExistence type="predicted"/>
<comment type="caution">
    <text evidence="5">The sequence shown here is derived from an EMBL/GenBank/DDBJ whole genome shotgun (WGS) entry which is preliminary data.</text>
</comment>
<evidence type="ECO:0000256" key="1">
    <source>
        <dbReference type="ARBA" id="ARBA00022737"/>
    </source>
</evidence>
<dbReference type="Pfam" id="PF00013">
    <property type="entry name" value="KH_1"/>
    <property type="match status" value="2"/>
</dbReference>
<protein>
    <recommendedName>
        <fullName evidence="4">K Homology domain-containing protein</fullName>
    </recommendedName>
</protein>
<dbReference type="InterPro" id="IPR036612">
    <property type="entry name" value="KH_dom_type_1_sf"/>
</dbReference>
<dbReference type="PANTHER" id="PTHR10288">
    <property type="entry name" value="KH DOMAIN CONTAINING RNA BINDING PROTEIN"/>
    <property type="match status" value="1"/>
</dbReference>
<keyword evidence="6" id="KW-1185">Reference proteome</keyword>
<sequence length="429" mass="46290">MKRSYEESGHSSGSKWSRRDTGLRMKYCLKALIPDVFASSLLRDKGALKEQLQEESGSRLVFSNKGDFFPDTSLRVLGIYSDLSGAVAQALELILGRMKELAQDERGRYPPPGCEMLGKEEGELIFRLVLSREMTGLLIGSQGARIKQLRQDSGCKINIRDEAVAAHRLATFSGPFEALTIALQHVAENMQTEAETESDEFQNYAKVINFGEGKDWKEGGGWGYDAPPGKGSHGSHGQVSVFSSSGMATATGSLSMRLGGKGAGKHGQASGGLHLLGKELDLMPQGSAEMPYSISCAIPANLVPALIGRSGDFIRSIEERTGAKVDISREATGLDGYRKMECVGPLLSIYSAHTLMMHRLQGLEPSGPSGPPPGSRRPRSEQPVATVPARSFSDNPPKSQLEKQQELLTTIAELEKRLAVAKQDADTAV</sequence>
<organism evidence="5 6">
    <name type="scientific">Durusdinium trenchii</name>
    <dbReference type="NCBI Taxonomy" id="1381693"/>
    <lineage>
        <taxon>Eukaryota</taxon>
        <taxon>Sar</taxon>
        <taxon>Alveolata</taxon>
        <taxon>Dinophyceae</taxon>
        <taxon>Suessiales</taxon>
        <taxon>Symbiodiniaceae</taxon>
        <taxon>Durusdinium</taxon>
    </lineage>
</organism>
<evidence type="ECO:0000259" key="4">
    <source>
        <dbReference type="SMART" id="SM00322"/>
    </source>
</evidence>
<dbReference type="InterPro" id="IPR004088">
    <property type="entry name" value="KH_dom_type_1"/>
</dbReference>
<feature type="domain" description="K Homology" evidence="4">
    <location>
        <begin position="122"/>
        <end position="191"/>
    </location>
</feature>
<dbReference type="InterPro" id="IPR004087">
    <property type="entry name" value="KH_dom"/>
</dbReference>
<dbReference type="PROSITE" id="PS50084">
    <property type="entry name" value="KH_TYPE_1"/>
    <property type="match status" value="3"/>
</dbReference>
<keyword evidence="2" id="KW-0694">RNA-binding</keyword>
<evidence type="ECO:0000256" key="3">
    <source>
        <dbReference type="SAM" id="MobiDB-lite"/>
    </source>
</evidence>
<dbReference type="EMBL" id="CAXAMN010022250">
    <property type="protein sequence ID" value="CAK9067730.1"/>
    <property type="molecule type" value="Genomic_DNA"/>
</dbReference>
<feature type="domain" description="K Homology" evidence="4">
    <location>
        <begin position="25"/>
        <end position="99"/>
    </location>
</feature>
<reference evidence="5 6" key="1">
    <citation type="submission" date="2024-02" db="EMBL/GenBank/DDBJ databases">
        <authorList>
            <person name="Chen Y."/>
            <person name="Shah S."/>
            <person name="Dougan E. K."/>
            <person name="Thang M."/>
            <person name="Chan C."/>
        </authorList>
    </citation>
    <scope>NUCLEOTIDE SEQUENCE [LARGE SCALE GENOMIC DNA]</scope>
</reference>
<dbReference type="Proteomes" id="UP001642484">
    <property type="component" value="Unassembled WGS sequence"/>
</dbReference>
<evidence type="ECO:0000313" key="5">
    <source>
        <dbReference type="EMBL" id="CAK9067730.1"/>
    </source>
</evidence>
<evidence type="ECO:0000256" key="2">
    <source>
        <dbReference type="PROSITE-ProRule" id="PRU00117"/>
    </source>
</evidence>